<dbReference type="InterPro" id="IPR024909">
    <property type="entry name" value="Cys-tRNA/MSH_ligase"/>
</dbReference>
<dbReference type="HAMAP" id="MF_01697">
    <property type="entry name" value="MshC"/>
    <property type="match status" value="1"/>
</dbReference>
<comment type="subunit">
    <text evidence="3 10">Monomer.</text>
</comment>
<dbReference type="PANTHER" id="PTHR10890">
    <property type="entry name" value="CYSTEINYL-TRNA SYNTHETASE"/>
    <property type="match status" value="1"/>
</dbReference>
<dbReference type="GO" id="GO:0005829">
    <property type="term" value="C:cytosol"/>
    <property type="evidence" value="ECO:0007669"/>
    <property type="project" value="TreeGrafter"/>
</dbReference>
<comment type="caution">
    <text evidence="10">Lacks conserved residue(s) required for the propagation of feature annotation.</text>
</comment>
<comment type="function">
    <text evidence="1 10">Catalyzes the ATP-dependent condensation of GlcN-Ins and L-cysteine to form L-Cys-GlcN-Ins.</text>
</comment>
<sequence length="417" mass="45617">MKSWSQPSFPRLAKAAPALRLRDEHTGELEVVPTNDPVGVYVCGITPYDTTHLGHAATYVTFDLAIRALRNAGHDVTYVQNVTDIDDPLLERAARDGIDWQDLAQREIDIFHADMEALRNLPPQHYVGVVETMPRHVEVISRLVAEGVAYGLPVDASEAGQDGVQDFYLDLSTQPSFGETSGWNREQMVEVFADRGGDPDRPGKRDVLDPLLWRGWRKGEPHWDGVELGPGRPGWHLECTTIALDHLGMGFTLQGGGTDLVFPHHEMSAVQAEALTGKSPFAHRYAHQAMVAYDGEKMSKSLGNLVKVSQLRAEGVDPMAVRLVVLDHHYALDWEYTDDQLESAKERLATWRDVASRAGDDDADQLADAITAALADDLDAPAALQAMDAWAADHVRADAGPSARVTDAIDAALGIAL</sequence>
<evidence type="ECO:0000256" key="2">
    <source>
        <dbReference type="ARBA" id="ARBA00007723"/>
    </source>
</evidence>
<dbReference type="InterPro" id="IPR032678">
    <property type="entry name" value="tRNA-synt_1_cat_dom"/>
</dbReference>
<dbReference type="EC" id="6.3.1.13" evidence="10"/>
<dbReference type="PRINTS" id="PR00983">
    <property type="entry name" value="TRNASYNTHCYS"/>
</dbReference>
<feature type="binding site" evidence="10">
    <location>
        <begin position="43"/>
        <end position="46"/>
    </location>
    <ligand>
        <name>L-cysteinyl-5'-AMP</name>
        <dbReference type="ChEBI" id="CHEBI:144924"/>
    </ligand>
</feature>
<proteinExistence type="inferred from homology"/>
<evidence type="ECO:0000256" key="1">
    <source>
        <dbReference type="ARBA" id="ARBA00003679"/>
    </source>
</evidence>
<feature type="binding site" evidence="10">
    <location>
        <begin position="81"/>
        <end position="83"/>
    </location>
    <ligand>
        <name>L-cysteinyl-5'-AMP</name>
        <dbReference type="ChEBI" id="CHEBI:144924"/>
    </ligand>
</feature>
<dbReference type="GO" id="GO:0005524">
    <property type="term" value="F:ATP binding"/>
    <property type="evidence" value="ECO:0007669"/>
    <property type="project" value="UniProtKB-KW"/>
</dbReference>
<dbReference type="PANTHER" id="PTHR10890:SF3">
    <property type="entry name" value="CYSTEINE--TRNA LIGASE, CYTOPLASMIC"/>
    <property type="match status" value="1"/>
</dbReference>
<dbReference type="InterPro" id="IPR014729">
    <property type="entry name" value="Rossmann-like_a/b/a_fold"/>
</dbReference>
<keyword evidence="13" id="KW-1185">Reference proteome</keyword>
<feature type="short sequence motif" description="'KMSKS' region" evidence="10">
    <location>
        <begin position="297"/>
        <end position="301"/>
    </location>
</feature>
<organism evidence="12 13">
    <name type="scientific">Yimella lutea</name>
    <dbReference type="NCBI Taxonomy" id="587872"/>
    <lineage>
        <taxon>Bacteria</taxon>
        <taxon>Bacillati</taxon>
        <taxon>Actinomycetota</taxon>
        <taxon>Actinomycetes</taxon>
        <taxon>Micrococcales</taxon>
        <taxon>Dermacoccaceae</taxon>
        <taxon>Yimella</taxon>
    </lineage>
</organism>
<feature type="binding site" evidence="10">
    <location>
        <position position="235"/>
    </location>
    <ligand>
        <name>L-cysteinyl-5'-AMP</name>
        <dbReference type="ChEBI" id="CHEBI:144924"/>
    </ligand>
</feature>
<keyword evidence="7 10" id="KW-0862">Zinc</keyword>
<evidence type="ECO:0000256" key="4">
    <source>
        <dbReference type="ARBA" id="ARBA00022598"/>
    </source>
</evidence>
<dbReference type="Pfam" id="PF01406">
    <property type="entry name" value="tRNA-synt_1e"/>
    <property type="match status" value="1"/>
</dbReference>
<comment type="caution">
    <text evidence="12">The sequence shown here is derived from an EMBL/GenBank/DDBJ whole genome shotgun (WGS) entry which is preliminary data.</text>
</comment>
<feature type="binding site" evidence="10">
    <location>
        <position position="291"/>
    </location>
    <ligand>
        <name>L-cysteinyl-5'-AMP</name>
        <dbReference type="ChEBI" id="CHEBI:144924"/>
    </ligand>
</feature>
<dbReference type="EMBL" id="VFMO01000001">
    <property type="protein sequence ID" value="TQJ14830.1"/>
    <property type="molecule type" value="Genomic_DNA"/>
</dbReference>
<comment type="cofactor">
    <cofactor evidence="10">
        <name>Zn(2+)</name>
        <dbReference type="ChEBI" id="CHEBI:29105"/>
    </cofactor>
    <text evidence="10">Binds 1 zinc ion per subunit.</text>
</comment>
<dbReference type="Gene3D" id="3.40.50.620">
    <property type="entry name" value="HUPs"/>
    <property type="match status" value="1"/>
</dbReference>
<evidence type="ECO:0000313" key="12">
    <source>
        <dbReference type="EMBL" id="TQJ14830.1"/>
    </source>
</evidence>
<dbReference type="GO" id="GO:0008270">
    <property type="term" value="F:zinc ion binding"/>
    <property type="evidence" value="ECO:0007669"/>
    <property type="project" value="UniProtKB-UniRule"/>
</dbReference>
<dbReference type="RefSeq" id="WP_141928579.1">
    <property type="nucleotide sequence ID" value="NZ_BAABCI010000027.1"/>
</dbReference>
<dbReference type="SUPFAM" id="SSF52374">
    <property type="entry name" value="Nucleotidylyl transferase"/>
    <property type="match status" value="1"/>
</dbReference>
<dbReference type="InterPro" id="IPR017812">
    <property type="entry name" value="Mycothiol_ligase_MshC"/>
</dbReference>
<evidence type="ECO:0000256" key="5">
    <source>
        <dbReference type="ARBA" id="ARBA00022723"/>
    </source>
</evidence>
<evidence type="ECO:0000256" key="8">
    <source>
        <dbReference type="ARBA" id="ARBA00022840"/>
    </source>
</evidence>
<keyword evidence="8 10" id="KW-0067">ATP-binding</keyword>
<evidence type="ECO:0000256" key="3">
    <source>
        <dbReference type="ARBA" id="ARBA00011245"/>
    </source>
</evidence>
<dbReference type="OrthoDB" id="9815130at2"/>
<dbReference type="GO" id="GO:0006423">
    <property type="term" value="P:cysteinyl-tRNA aminoacylation"/>
    <property type="evidence" value="ECO:0007669"/>
    <property type="project" value="TreeGrafter"/>
</dbReference>
<dbReference type="GO" id="GO:0004817">
    <property type="term" value="F:cysteine-tRNA ligase activity"/>
    <property type="evidence" value="ECO:0007669"/>
    <property type="project" value="TreeGrafter"/>
</dbReference>
<feature type="binding site" evidence="10">
    <location>
        <begin position="257"/>
        <end position="259"/>
    </location>
    <ligand>
        <name>L-cysteinyl-5'-AMP</name>
        <dbReference type="ChEBI" id="CHEBI:144924"/>
    </ligand>
</feature>
<feature type="binding site" evidence="10">
    <location>
        <position position="58"/>
    </location>
    <ligand>
        <name>L-cysteinyl-5'-AMP</name>
        <dbReference type="ChEBI" id="CHEBI:144924"/>
    </ligand>
</feature>
<evidence type="ECO:0000256" key="9">
    <source>
        <dbReference type="ARBA" id="ARBA00048350"/>
    </source>
</evidence>
<evidence type="ECO:0000256" key="10">
    <source>
        <dbReference type="HAMAP-Rule" id="MF_01697"/>
    </source>
</evidence>
<keyword evidence="4 10" id="KW-0436">Ligase</keyword>
<evidence type="ECO:0000256" key="7">
    <source>
        <dbReference type="ARBA" id="ARBA00022833"/>
    </source>
</evidence>
<gene>
    <name evidence="10" type="primary">mshC</name>
    <name evidence="12" type="ORF">FB459_2339</name>
</gene>
<feature type="short sequence motif" description="'ERGGDP' region" evidence="10">
    <location>
        <begin position="194"/>
        <end position="199"/>
    </location>
</feature>
<protein>
    <recommendedName>
        <fullName evidence="10">L-cysteine:1D-myo-inositol 2-amino-2-deoxy-alpha-D-glucopyranoside ligase</fullName>
        <shortName evidence="10">L-Cys:GlcN-Ins ligase</shortName>
        <ecNumber evidence="10">6.3.1.13</ecNumber>
    </recommendedName>
    <alternativeName>
        <fullName evidence="10">Mycothiol ligase</fullName>
        <shortName evidence="10">MSH ligase</shortName>
    </alternativeName>
</protein>
<feature type="binding site" evidence="10">
    <location>
        <position position="264"/>
    </location>
    <ligand>
        <name>Zn(2+)</name>
        <dbReference type="ChEBI" id="CHEBI:29105"/>
    </ligand>
</feature>
<evidence type="ECO:0000313" key="13">
    <source>
        <dbReference type="Proteomes" id="UP000320806"/>
    </source>
</evidence>
<evidence type="ECO:0000259" key="11">
    <source>
        <dbReference type="Pfam" id="PF01406"/>
    </source>
</evidence>
<keyword evidence="6 10" id="KW-0547">Nucleotide-binding</keyword>
<dbReference type="NCBIfam" id="TIGR03447">
    <property type="entry name" value="mycothiol_MshC"/>
    <property type="match status" value="1"/>
</dbReference>
<comment type="catalytic activity">
    <reaction evidence="9 10">
        <text>1D-myo-inositol 2-amino-2-deoxy-alpha-D-glucopyranoside + L-cysteine + ATP = 1D-myo-inositol 2-(L-cysteinylamino)-2-deoxy-alpha-D-glucopyranoside + AMP + diphosphate + H(+)</text>
        <dbReference type="Rhea" id="RHEA:26176"/>
        <dbReference type="ChEBI" id="CHEBI:15378"/>
        <dbReference type="ChEBI" id="CHEBI:30616"/>
        <dbReference type="ChEBI" id="CHEBI:33019"/>
        <dbReference type="ChEBI" id="CHEBI:35235"/>
        <dbReference type="ChEBI" id="CHEBI:58886"/>
        <dbReference type="ChEBI" id="CHEBI:58887"/>
        <dbReference type="ChEBI" id="CHEBI:456215"/>
        <dbReference type="EC" id="6.3.1.13"/>
    </reaction>
</comment>
<feature type="binding site" evidence="10">
    <location>
        <position position="43"/>
    </location>
    <ligand>
        <name>Zn(2+)</name>
        <dbReference type="ChEBI" id="CHEBI:29105"/>
    </ligand>
</feature>
<dbReference type="GO" id="GO:0035446">
    <property type="term" value="F:cysteine-glucosaminylinositol ligase activity"/>
    <property type="evidence" value="ECO:0007669"/>
    <property type="project" value="UniProtKB-UniRule"/>
</dbReference>
<dbReference type="AlphaFoldDB" id="A0A542EHL5"/>
<dbReference type="Proteomes" id="UP000320806">
    <property type="component" value="Unassembled WGS sequence"/>
</dbReference>
<dbReference type="GO" id="GO:0010125">
    <property type="term" value="P:mycothiol biosynthetic process"/>
    <property type="evidence" value="ECO:0007669"/>
    <property type="project" value="UniProtKB-UniRule"/>
</dbReference>
<comment type="similarity">
    <text evidence="2 10">Belongs to the class-I aminoacyl-tRNA synthetase family. MshC subfamily.</text>
</comment>
<dbReference type="Gene3D" id="1.20.120.640">
    <property type="entry name" value="Anticodon-binding domain of a subclass of class I aminoacyl-tRNA synthetases"/>
    <property type="match status" value="1"/>
</dbReference>
<reference evidence="12 13" key="1">
    <citation type="submission" date="2019-06" db="EMBL/GenBank/DDBJ databases">
        <title>Sequencing the genomes of 1000 actinobacteria strains.</title>
        <authorList>
            <person name="Klenk H.-P."/>
        </authorList>
    </citation>
    <scope>NUCLEOTIDE SEQUENCE [LARGE SCALE GENOMIC DNA]</scope>
    <source>
        <strain evidence="12 13">DSM 19828</strain>
    </source>
</reference>
<feature type="binding site" evidence="10">
    <location>
        <position position="239"/>
    </location>
    <ligand>
        <name>Zn(2+)</name>
        <dbReference type="ChEBI" id="CHEBI:29105"/>
    </ligand>
</feature>
<keyword evidence="5 10" id="KW-0479">Metal-binding</keyword>
<name>A0A542EHL5_9MICO</name>
<accession>A0A542EHL5</accession>
<evidence type="ECO:0000256" key="6">
    <source>
        <dbReference type="ARBA" id="ARBA00022741"/>
    </source>
</evidence>
<feature type="domain" description="tRNA synthetases class I catalytic" evidence="11">
    <location>
        <begin position="35"/>
        <end position="345"/>
    </location>
</feature>